<keyword evidence="3" id="KW-1185">Reference proteome</keyword>
<gene>
    <name evidence="2" type="ORF">DESUT3_39400</name>
</gene>
<evidence type="ECO:0000256" key="1">
    <source>
        <dbReference type="SAM" id="SignalP"/>
    </source>
</evidence>
<evidence type="ECO:0000313" key="2">
    <source>
        <dbReference type="EMBL" id="BCR06871.1"/>
    </source>
</evidence>
<proteinExistence type="predicted"/>
<dbReference type="Proteomes" id="UP001319827">
    <property type="component" value="Chromosome"/>
</dbReference>
<organism evidence="2 3">
    <name type="scientific">Desulfuromonas versatilis</name>
    <dbReference type="NCBI Taxonomy" id="2802975"/>
    <lineage>
        <taxon>Bacteria</taxon>
        <taxon>Pseudomonadati</taxon>
        <taxon>Thermodesulfobacteriota</taxon>
        <taxon>Desulfuromonadia</taxon>
        <taxon>Desulfuromonadales</taxon>
        <taxon>Desulfuromonadaceae</taxon>
        <taxon>Desulfuromonas</taxon>
    </lineage>
</organism>
<reference evidence="2 3" key="1">
    <citation type="journal article" date="2016" name="C (Basel)">
        <title>Selective Growth of and Electricity Production by Marine Exoelectrogenic Bacteria in Self-Aggregated Hydrogel of Microbially Reduced Graphene Oxide.</title>
        <authorList>
            <person name="Yoshida N."/>
            <person name="Goto Y."/>
            <person name="Miyata Y."/>
        </authorList>
    </citation>
    <scope>NUCLEOTIDE SEQUENCE [LARGE SCALE GENOMIC DNA]</scope>
    <source>
        <strain evidence="2 3">NIT-T3</strain>
    </source>
</reference>
<dbReference type="RefSeq" id="WP_221250246.1">
    <property type="nucleotide sequence ID" value="NZ_AP024355.1"/>
</dbReference>
<feature type="signal peptide" evidence="1">
    <location>
        <begin position="1"/>
        <end position="22"/>
    </location>
</feature>
<reference evidence="2 3" key="2">
    <citation type="journal article" date="2021" name="Int. J. Syst. Evol. Microbiol.">
        <title>Isolation and Polyphasic Characterization of Desulfuromonas versatilis sp. Nov., an Electrogenic Bacteria Capable of Versatile Metabolism Isolated from a Graphene Oxide-Reducing Enrichment Culture.</title>
        <authorList>
            <person name="Xie L."/>
            <person name="Yoshida N."/>
            <person name="Ishii S."/>
            <person name="Meng L."/>
        </authorList>
    </citation>
    <scope>NUCLEOTIDE SEQUENCE [LARGE SCALE GENOMIC DNA]</scope>
    <source>
        <strain evidence="2 3">NIT-T3</strain>
    </source>
</reference>
<evidence type="ECO:0000313" key="3">
    <source>
        <dbReference type="Proteomes" id="UP001319827"/>
    </source>
</evidence>
<keyword evidence="1" id="KW-0732">Signal</keyword>
<name>A0ABM8I1Y3_9BACT</name>
<dbReference type="EMBL" id="AP024355">
    <property type="protein sequence ID" value="BCR06871.1"/>
    <property type="molecule type" value="Genomic_DNA"/>
</dbReference>
<protein>
    <submittedName>
        <fullName evidence="2">Uncharacterized protein</fullName>
    </submittedName>
</protein>
<sequence length="296" mass="31808">MIRRRSGIFLLALLLLAAAAAAASEPAELLAEARRGGAYRLPERSAVERAQLLFERTLGGESGPALVAAWAEEGFEMLALDRPGQRLLALRELPGRKSGRGFYLLRPAAACRLAWQAPHSFRDLDTGDLALALMLEGEAAAAAWNTVPRDQVLAAGRQQSDLAHQRQSILAAFSRAFARVYPDGRLVQLHGFAAENRRTEAAGQAALILSAGHRYPGPGLRTARSCLGQRLDDPVRLFPDEVRELGGTGNSIGAVLREAGFAGFVHAELALQLRRRLGTNPAARNDFQACFCTGGP</sequence>
<accession>A0ABM8I1Y3</accession>
<feature type="chain" id="PRO_5047394365" evidence="1">
    <location>
        <begin position="23"/>
        <end position="296"/>
    </location>
</feature>